<reference evidence="12" key="1">
    <citation type="submission" date="2025-08" db="UniProtKB">
        <authorList>
            <consortium name="RefSeq"/>
        </authorList>
    </citation>
    <scope>IDENTIFICATION</scope>
    <source>
        <tissue evidence="12">Gonads</tissue>
    </source>
</reference>
<evidence type="ECO:0000256" key="3">
    <source>
        <dbReference type="ARBA" id="ARBA00022606"/>
    </source>
</evidence>
<dbReference type="GO" id="GO:0005886">
    <property type="term" value="C:plasma membrane"/>
    <property type="evidence" value="ECO:0007669"/>
    <property type="project" value="UniProtKB-SubCell"/>
</dbReference>
<dbReference type="GO" id="GO:0004984">
    <property type="term" value="F:olfactory receptor activity"/>
    <property type="evidence" value="ECO:0007669"/>
    <property type="project" value="InterPro"/>
</dbReference>
<dbReference type="AlphaFoldDB" id="A0A6J2YYB5"/>
<feature type="transmembrane region" description="Helical" evidence="10">
    <location>
        <begin position="110"/>
        <end position="133"/>
    </location>
</feature>
<evidence type="ECO:0000256" key="1">
    <source>
        <dbReference type="ARBA" id="ARBA00004651"/>
    </source>
</evidence>
<feature type="transmembrane region" description="Helical" evidence="10">
    <location>
        <begin position="219"/>
        <end position="236"/>
    </location>
</feature>
<evidence type="ECO:0000256" key="9">
    <source>
        <dbReference type="ARBA" id="ARBA00023224"/>
    </source>
</evidence>
<organism evidence="11 12">
    <name type="scientific">Sitophilus oryzae</name>
    <name type="common">Rice weevil</name>
    <name type="synonym">Curculio oryzae</name>
    <dbReference type="NCBI Taxonomy" id="7048"/>
    <lineage>
        <taxon>Eukaryota</taxon>
        <taxon>Metazoa</taxon>
        <taxon>Ecdysozoa</taxon>
        <taxon>Arthropoda</taxon>
        <taxon>Hexapoda</taxon>
        <taxon>Insecta</taxon>
        <taxon>Pterygota</taxon>
        <taxon>Neoptera</taxon>
        <taxon>Endopterygota</taxon>
        <taxon>Coleoptera</taxon>
        <taxon>Polyphaga</taxon>
        <taxon>Cucujiformia</taxon>
        <taxon>Curculionidae</taxon>
        <taxon>Dryophthorinae</taxon>
        <taxon>Sitophilus</taxon>
    </lineage>
</organism>
<keyword evidence="3" id="KW-0716">Sensory transduction</keyword>
<evidence type="ECO:0000256" key="4">
    <source>
        <dbReference type="ARBA" id="ARBA00022692"/>
    </source>
</evidence>
<evidence type="ECO:0000313" key="12">
    <source>
        <dbReference type="RefSeq" id="XP_030768224.1"/>
    </source>
</evidence>
<accession>A0A6J2YYB5</accession>
<keyword evidence="7 10" id="KW-0472">Membrane</keyword>
<feature type="transmembrane region" description="Helical" evidence="10">
    <location>
        <begin position="190"/>
        <end position="213"/>
    </location>
</feature>
<comment type="subcellular location">
    <subcellularLocation>
        <location evidence="1">Cell membrane</location>
        <topology evidence="1">Multi-pass membrane protein</topology>
    </subcellularLocation>
</comment>
<keyword evidence="8" id="KW-0675">Receptor</keyword>
<keyword evidence="6 10" id="KW-1133">Transmembrane helix</keyword>
<evidence type="ECO:0000256" key="7">
    <source>
        <dbReference type="ARBA" id="ARBA00023136"/>
    </source>
</evidence>
<keyword evidence="9" id="KW-0807">Transducer</keyword>
<protein>
    <submittedName>
        <fullName evidence="12">Uncharacterized protein LOC115891804 isoform X1</fullName>
    </submittedName>
</protein>
<feature type="transmembrane region" description="Helical" evidence="10">
    <location>
        <begin position="52"/>
        <end position="71"/>
    </location>
</feature>
<dbReference type="InParanoid" id="A0A6J2YYB5"/>
<keyword evidence="2" id="KW-1003">Cell membrane</keyword>
<dbReference type="GO" id="GO:0005549">
    <property type="term" value="F:odorant binding"/>
    <property type="evidence" value="ECO:0007669"/>
    <property type="project" value="InterPro"/>
</dbReference>
<dbReference type="RefSeq" id="XP_030768224.1">
    <property type="nucleotide sequence ID" value="XM_030912364.1"/>
</dbReference>
<dbReference type="OrthoDB" id="6761735at2759"/>
<dbReference type="GO" id="GO:0007165">
    <property type="term" value="P:signal transduction"/>
    <property type="evidence" value="ECO:0007669"/>
    <property type="project" value="UniProtKB-KW"/>
</dbReference>
<dbReference type="KEGG" id="soy:115891804"/>
<dbReference type="Proteomes" id="UP000504635">
    <property type="component" value="Unplaced"/>
</dbReference>
<keyword evidence="11" id="KW-1185">Reference proteome</keyword>
<evidence type="ECO:0000256" key="5">
    <source>
        <dbReference type="ARBA" id="ARBA00022725"/>
    </source>
</evidence>
<evidence type="ECO:0000313" key="11">
    <source>
        <dbReference type="Proteomes" id="UP000504635"/>
    </source>
</evidence>
<name>A0A6J2YYB5_SITOR</name>
<dbReference type="GeneID" id="115891804"/>
<keyword evidence="5" id="KW-0552">Olfaction</keyword>
<evidence type="ECO:0000256" key="8">
    <source>
        <dbReference type="ARBA" id="ARBA00023170"/>
    </source>
</evidence>
<sequence>MILLITALVACIGFLKLKENINGLLRNSDDLSWPFSQTSETVMSKMIHRIRLVNISMAAYLSFAIVGNIFLHSLDIRKASVAVSFLIEVYPPLKVPAIVGYFLLDQFIGLVMAAVMEIFNAMVHLHIIQIYLLNNYIKQSIVFSGDWTYNWTELLYNESYQNEVYKEIIFIYRRKITLQTFINDLWSKMYIRFIAGIAILIGYLYTIVLIFMLNHFTKVSIIAMLCFSIGYPYGMYHHYNSGQKMQDEYSKVYQKFLEMPWYAWNKKNKKAYLIILTNTQIVTKLPISFNDNFNRLYLIKVSQRLYAFFNFLYKTT</sequence>
<dbReference type="PANTHER" id="PTHR21137">
    <property type="entry name" value="ODORANT RECEPTOR"/>
    <property type="match status" value="1"/>
</dbReference>
<proteinExistence type="predicted"/>
<dbReference type="InterPro" id="IPR004117">
    <property type="entry name" value="7tm6_olfct_rcpt"/>
</dbReference>
<keyword evidence="4 10" id="KW-0812">Transmembrane</keyword>
<evidence type="ECO:0000256" key="6">
    <source>
        <dbReference type="ARBA" id="ARBA00022989"/>
    </source>
</evidence>
<evidence type="ECO:0000256" key="10">
    <source>
        <dbReference type="SAM" id="Phobius"/>
    </source>
</evidence>
<evidence type="ECO:0000256" key="2">
    <source>
        <dbReference type="ARBA" id="ARBA00022475"/>
    </source>
</evidence>
<gene>
    <name evidence="12" type="primary">LOC115891804</name>
</gene>
<dbReference type="PANTHER" id="PTHR21137:SF35">
    <property type="entry name" value="ODORANT RECEPTOR 19A-RELATED"/>
    <property type="match status" value="1"/>
</dbReference>